<dbReference type="Gene3D" id="3.40.50.10860">
    <property type="entry name" value="Leucine Dehydrogenase, chain A, domain 1"/>
    <property type="match status" value="1"/>
</dbReference>
<evidence type="ECO:0000256" key="3">
    <source>
        <dbReference type="ARBA" id="ARBA00022563"/>
    </source>
</evidence>
<dbReference type="Pfam" id="PF02882">
    <property type="entry name" value="THF_DHG_CYH_C"/>
    <property type="match status" value="1"/>
</dbReference>
<feature type="binding site" evidence="12">
    <location>
        <position position="232"/>
    </location>
    <ligand>
        <name>NADP(+)</name>
        <dbReference type="ChEBI" id="CHEBI:58349"/>
    </ligand>
</feature>
<accession>A0A1M7TEG5</accession>
<name>A0A1M7TEG5_9BACT</name>
<evidence type="ECO:0000313" key="15">
    <source>
        <dbReference type="EMBL" id="SHN69076.1"/>
    </source>
</evidence>
<dbReference type="SUPFAM" id="SSF53223">
    <property type="entry name" value="Aminoacid dehydrogenase-like, N-terminal domain"/>
    <property type="match status" value="1"/>
</dbReference>
<evidence type="ECO:0000259" key="14">
    <source>
        <dbReference type="Pfam" id="PF02882"/>
    </source>
</evidence>
<dbReference type="GO" id="GO:0009086">
    <property type="term" value="P:methionine biosynthetic process"/>
    <property type="evidence" value="ECO:0007669"/>
    <property type="project" value="UniProtKB-KW"/>
</dbReference>
<dbReference type="InterPro" id="IPR046346">
    <property type="entry name" value="Aminoacid_DH-like_N_sf"/>
</dbReference>
<dbReference type="EMBL" id="FRDI01000011">
    <property type="protein sequence ID" value="SHN69076.1"/>
    <property type="molecule type" value="Genomic_DNA"/>
</dbReference>
<proteinExistence type="inferred from homology"/>
<evidence type="ECO:0000256" key="12">
    <source>
        <dbReference type="HAMAP-Rule" id="MF_01576"/>
    </source>
</evidence>
<keyword evidence="16" id="KW-1185">Reference proteome</keyword>
<dbReference type="Pfam" id="PF00763">
    <property type="entry name" value="THF_DHG_CYH"/>
    <property type="match status" value="1"/>
</dbReference>
<dbReference type="GO" id="GO:0005829">
    <property type="term" value="C:cytosol"/>
    <property type="evidence" value="ECO:0007669"/>
    <property type="project" value="TreeGrafter"/>
</dbReference>
<dbReference type="Proteomes" id="UP000186469">
    <property type="component" value="Unassembled WGS sequence"/>
</dbReference>
<keyword evidence="5 12" id="KW-0658">Purine biosynthesis</keyword>
<evidence type="ECO:0000256" key="11">
    <source>
        <dbReference type="ARBA" id="ARBA00023268"/>
    </source>
</evidence>
<gene>
    <name evidence="12" type="primary">folD</name>
    <name evidence="15" type="ORF">SAMN02745728_01902</name>
</gene>
<evidence type="ECO:0000256" key="8">
    <source>
        <dbReference type="ARBA" id="ARBA00023002"/>
    </source>
</evidence>
<evidence type="ECO:0000256" key="2">
    <source>
        <dbReference type="ARBA" id="ARBA00011738"/>
    </source>
</evidence>
<keyword evidence="10 12" id="KW-0486">Methionine biosynthesis</keyword>
<keyword evidence="4 12" id="KW-0028">Amino-acid biosynthesis</keyword>
<dbReference type="STRING" id="1121455.SAMN02745728_01902"/>
<evidence type="ECO:0000256" key="10">
    <source>
        <dbReference type="ARBA" id="ARBA00023167"/>
    </source>
</evidence>
<sequence>MILLDGKGTAATLRMGLAVEVQNLSRQIARTPGLAVVLVGNDPASQVYVRAKEKAALEAGLNSMVYRLEIETSQKELEALIDKLNADDNVDGILLQLPLPGHLDSQACLERILPEKDVDGFHPINMGRLALGLPGLRPCTPSGSLRLLAHYGLNPAGKKAVVVGRSNIVGKPLAMMLAAPTINATVTVCHSGTKDLGAECREADFLFLALGKPRFIKKDMIKEGAVVIDIGINRTTSGLCGDCDFEDVKDKVSAITPVPGGIGPMTIAELLFSTIQACKWRNQL</sequence>
<dbReference type="GO" id="GO:0035999">
    <property type="term" value="P:tetrahydrofolate interconversion"/>
    <property type="evidence" value="ECO:0007669"/>
    <property type="project" value="UniProtKB-UniRule"/>
</dbReference>
<dbReference type="UniPathway" id="UPA00193"/>
<dbReference type="HAMAP" id="MF_01576">
    <property type="entry name" value="THF_DHG_CYH"/>
    <property type="match status" value="1"/>
</dbReference>
<keyword evidence="8 12" id="KW-0560">Oxidoreductase</keyword>
<comment type="caution">
    <text evidence="12">Lacks conserved residue(s) required for the propagation of feature annotation.</text>
</comment>
<dbReference type="InterPro" id="IPR020630">
    <property type="entry name" value="THF_DH/CycHdrlase_cat_dom"/>
</dbReference>
<dbReference type="InterPro" id="IPR000672">
    <property type="entry name" value="THF_DH/CycHdrlase"/>
</dbReference>
<evidence type="ECO:0000313" key="16">
    <source>
        <dbReference type="Proteomes" id="UP000186469"/>
    </source>
</evidence>
<keyword evidence="3 12" id="KW-0554">One-carbon metabolism</keyword>
<dbReference type="CDD" id="cd01080">
    <property type="entry name" value="NAD_bind_m-THF_DH_Cyclohyd"/>
    <property type="match status" value="1"/>
</dbReference>
<comment type="similarity">
    <text evidence="12">Belongs to the tetrahydrofolate dehydrogenase/cyclohydrolase family.</text>
</comment>
<keyword evidence="11 12" id="KW-0511">Multifunctional enzyme</keyword>
<evidence type="ECO:0000256" key="9">
    <source>
        <dbReference type="ARBA" id="ARBA00023102"/>
    </source>
</evidence>
<dbReference type="EC" id="3.5.4.9" evidence="12"/>
<dbReference type="InterPro" id="IPR036291">
    <property type="entry name" value="NAD(P)-bd_dom_sf"/>
</dbReference>
<dbReference type="EC" id="1.5.1.5" evidence="12"/>
<dbReference type="InterPro" id="IPR020867">
    <property type="entry name" value="THF_DH/CycHdrlase_CS"/>
</dbReference>
<evidence type="ECO:0000256" key="5">
    <source>
        <dbReference type="ARBA" id="ARBA00022755"/>
    </source>
</evidence>
<evidence type="ECO:0000256" key="7">
    <source>
        <dbReference type="ARBA" id="ARBA00022857"/>
    </source>
</evidence>
<evidence type="ECO:0000256" key="6">
    <source>
        <dbReference type="ARBA" id="ARBA00022801"/>
    </source>
</evidence>
<dbReference type="FunFam" id="3.40.50.10860:FF:000005">
    <property type="entry name" value="C-1-tetrahydrofolate synthase, cytoplasmic, putative"/>
    <property type="match status" value="1"/>
</dbReference>
<dbReference type="RefSeq" id="WP_072697591.1">
    <property type="nucleotide sequence ID" value="NZ_FRDI01000011.1"/>
</dbReference>
<dbReference type="PROSITE" id="PS00767">
    <property type="entry name" value="THF_DHG_CYH_2"/>
    <property type="match status" value="1"/>
</dbReference>
<dbReference type="PRINTS" id="PR00085">
    <property type="entry name" value="THFDHDRGNASE"/>
</dbReference>
<feature type="domain" description="Tetrahydrofolate dehydrogenase/cyclohydrolase catalytic" evidence="13">
    <location>
        <begin position="4"/>
        <end position="119"/>
    </location>
</feature>
<organism evidence="15 16">
    <name type="scientific">Desulfovibrio litoralis DSM 11393</name>
    <dbReference type="NCBI Taxonomy" id="1121455"/>
    <lineage>
        <taxon>Bacteria</taxon>
        <taxon>Pseudomonadati</taxon>
        <taxon>Thermodesulfobacteriota</taxon>
        <taxon>Desulfovibrionia</taxon>
        <taxon>Desulfovibrionales</taxon>
        <taxon>Desulfovibrionaceae</taxon>
        <taxon>Desulfovibrio</taxon>
    </lineage>
</organism>
<comment type="function">
    <text evidence="12">Catalyzes the oxidation of 5,10-methylenetetrahydrofolate to 5,10-methenyltetrahydrofolate and then the hydrolysis of 5,10-methenyltetrahydrofolate to 10-formyltetrahydrofolate.</text>
</comment>
<feature type="binding site" evidence="12">
    <location>
        <begin position="164"/>
        <end position="166"/>
    </location>
    <ligand>
        <name>NADP(+)</name>
        <dbReference type="ChEBI" id="CHEBI:58349"/>
    </ligand>
</feature>
<comment type="subunit">
    <text evidence="2 12">Homodimer.</text>
</comment>
<dbReference type="SUPFAM" id="SSF51735">
    <property type="entry name" value="NAD(P)-binding Rossmann-fold domains"/>
    <property type="match status" value="1"/>
</dbReference>
<keyword evidence="7 12" id="KW-0521">NADP</keyword>
<dbReference type="AlphaFoldDB" id="A0A1M7TEG5"/>
<dbReference type="OrthoDB" id="9803580at2"/>
<dbReference type="GO" id="GO:0004488">
    <property type="term" value="F:methylenetetrahydrofolate dehydrogenase (NADP+) activity"/>
    <property type="evidence" value="ECO:0007669"/>
    <property type="project" value="UniProtKB-UniRule"/>
</dbReference>
<comment type="pathway">
    <text evidence="1 12">One-carbon metabolism; tetrahydrofolate interconversion.</text>
</comment>
<dbReference type="PANTHER" id="PTHR48099:SF5">
    <property type="entry name" value="C-1-TETRAHYDROFOLATE SYNTHASE, CYTOPLASMIC"/>
    <property type="match status" value="1"/>
</dbReference>
<dbReference type="GO" id="GO:0000105">
    <property type="term" value="P:L-histidine biosynthetic process"/>
    <property type="evidence" value="ECO:0007669"/>
    <property type="project" value="UniProtKB-KW"/>
</dbReference>
<dbReference type="GO" id="GO:0006164">
    <property type="term" value="P:purine nucleotide biosynthetic process"/>
    <property type="evidence" value="ECO:0007669"/>
    <property type="project" value="UniProtKB-KW"/>
</dbReference>
<keyword evidence="9 12" id="KW-0368">Histidine biosynthesis</keyword>
<comment type="catalytic activity">
    <reaction evidence="12">
        <text>(6R)-5,10-methenyltetrahydrofolate + H2O = (6R)-10-formyltetrahydrofolate + H(+)</text>
        <dbReference type="Rhea" id="RHEA:23700"/>
        <dbReference type="ChEBI" id="CHEBI:15377"/>
        <dbReference type="ChEBI" id="CHEBI:15378"/>
        <dbReference type="ChEBI" id="CHEBI:57455"/>
        <dbReference type="ChEBI" id="CHEBI:195366"/>
        <dbReference type="EC" id="3.5.4.9"/>
    </reaction>
</comment>
<reference evidence="15 16" key="1">
    <citation type="submission" date="2016-12" db="EMBL/GenBank/DDBJ databases">
        <authorList>
            <person name="Song W.-J."/>
            <person name="Kurnit D.M."/>
        </authorList>
    </citation>
    <scope>NUCLEOTIDE SEQUENCE [LARGE SCALE GENOMIC DNA]</scope>
    <source>
        <strain evidence="15 16">DSM 11393</strain>
    </source>
</reference>
<dbReference type="FunFam" id="3.40.50.720:FF:000094">
    <property type="entry name" value="Bifunctional protein FolD"/>
    <property type="match status" value="1"/>
</dbReference>
<dbReference type="PANTHER" id="PTHR48099">
    <property type="entry name" value="C-1-TETRAHYDROFOLATE SYNTHASE, CYTOPLASMIC-RELATED"/>
    <property type="match status" value="1"/>
</dbReference>
<dbReference type="NCBIfam" id="NF010783">
    <property type="entry name" value="PRK14186.1"/>
    <property type="match status" value="1"/>
</dbReference>
<evidence type="ECO:0000256" key="1">
    <source>
        <dbReference type="ARBA" id="ARBA00004777"/>
    </source>
</evidence>
<dbReference type="NCBIfam" id="NF010781">
    <property type="entry name" value="PRK14184.1"/>
    <property type="match status" value="1"/>
</dbReference>
<feature type="domain" description="Tetrahydrofolate dehydrogenase/cyclohydrolase NAD(P)-binding" evidence="14">
    <location>
        <begin position="138"/>
        <end position="280"/>
    </location>
</feature>
<dbReference type="InterPro" id="IPR020631">
    <property type="entry name" value="THF_DH/CycHdrlase_NAD-bd_dom"/>
</dbReference>
<evidence type="ECO:0000256" key="4">
    <source>
        <dbReference type="ARBA" id="ARBA00022605"/>
    </source>
</evidence>
<comment type="catalytic activity">
    <reaction evidence="12">
        <text>(6R)-5,10-methylene-5,6,7,8-tetrahydrofolate + NADP(+) = (6R)-5,10-methenyltetrahydrofolate + NADPH</text>
        <dbReference type="Rhea" id="RHEA:22812"/>
        <dbReference type="ChEBI" id="CHEBI:15636"/>
        <dbReference type="ChEBI" id="CHEBI:57455"/>
        <dbReference type="ChEBI" id="CHEBI:57783"/>
        <dbReference type="ChEBI" id="CHEBI:58349"/>
        <dbReference type="EC" id="1.5.1.5"/>
    </reaction>
</comment>
<protein>
    <recommendedName>
        <fullName evidence="12">Bifunctional protein FolD</fullName>
    </recommendedName>
    <domain>
        <recommendedName>
            <fullName evidence="12">Methylenetetrahydrofolate dehydrogenase</fullName>
            <ecNumber evidence="12">1.5.1.5</ecNumber>
        </recommendedName>
    </domain>
    <domain>
        <recommendedName>
            <fullName evidence="12">Methenyltetrahydrofolate cyclohydrolase</fullName>
            <ecNumber evidence="12">3.5.4.9</ecNumber>
        </recommendedName>
    </domain>
</protein>
<dbReference type="Gene3D" id="3.40.50.720">
    <property type="entry name" value="NAD(P)-binding Rossmann-like Domain"/>
    <property type="match status" value="1"/>
</dbReference>
<dbReference type="GO" id="GO:0004477">
    <property type="term" value="F:methenyltetrahydrofolate cyclohydrolase activity"/>
    <property type="evidence" value="ECO:0007669"/>
    <property type="project" value="UniProtKB-UniRule"/>
</dbReference>
<evidence type="ECO:0000259" key="13">
    <source>
        <dbReference type="Pfam" id="PF00763"/>
    </source>
</evidence>
<keyword evidence="6 12" id="KW-0378">Hydrolase</keyword>